<keyword evidence="1" id="KW-0732">Signal</keyword>
<feature type="chain" id="PRO_5039916997" evidence="1">
    <location>
        <begin position="30"/>
        <end position="118"/>
    </location>
</feature>
<name>A0A9J2Q5F0_ASCLU</name>
<sequence length="118" mass="13389">MRSTFSIALHVSLVSSFHYLLSHWPVVRGLGLSCREVATAVVEEKESDRDNVSCLSKNLAGDALLCMLDTLSDDTILHIVQHATIKERARMSSLNKRLHKLLHEVGLFLNRIVMRFQF</sequence>
<dbReference type="WBParaSite" id="ALUE_0001740801-mRNA-1">
    <property type="protein sequence ID" value="ALUE_0001740801-mRNA-1"/>
    <property type="gene ID" value="ALUE_0001740801"/>
</dbReference>
<evidence type="ECO:0000313" key="3">
    <source>
        <dbReference type="WBParaSite" id="ALUE_0001740801-mRNA-1"/>
    </source>
</evidence>
<reference evidence="3" key="1">
    <citation type="submission" date="2023-03" db="UniProtKB">
        <authorList>
            <consortium name="WormBaseParasite"/>
        </authorList>
    </citation>
    <scope>IDENTIFICATION</scope>
</reference>
<dbReference type="AlphaFoldDB" id="A0A9J2Q5F0"/>
<keyword evidence="2" id="KW-1185">Reference proteome</keyword>
<proteinExistence type="predicted"/>
<dbReference type="Proteomes" id="UP000036681">
    <property type="component" value="Unplaced"/>
</dbReference>
<accession>A0A9J2Q5F0</accession>
<organism evidence="2 3">
    <name type="scientific">Ascaris lumbricoides</name>
    <name type="common">Giant roundworm</name>
    <dbReference type="NCBI Taxonomy" id="6252"/>
    <lineage>
        <taxon>Eukaryota</taxon>
        <taxon>Metazoa</taxon>
        <taxon>Ecdysozoa</taxon>
        <taxon>Nematoda</taxon>
        <taxon>Chromadorea</taxon>
        <taxon>Rhabditida</taxon>
        <taxon>Spirurina</taxon>
        <taxon>Ascaridomorpha</taxon>
        <taxon>Ascaridoidea</taxon>
        <taxon>Ascarididae</taxon>
        <taxon>Ascaris</taxon>
    </lineage>
</organism>
<evidence type="ECO:0000256" key="1">
    <source>
        <dbReference type="SAM" id="SignalP"/>
    </source>
</evidence>
<feature type="signal peptide" evidence="1">
    <location>
        <begin position="1"/>
        <end position="29"/>
    </location>
</feature>
<protein>
    <submittedName>
        <fullName evidence="3">F-box domain-containing protein</fullName>
    </submittedName>
</protein>
<evidence type="ECO:0000313" key="2">
    <source>
        <dbReference type="Proteomes" id="UP000036681"/>
    </source>
</evidence>